<dbReference type="GO" id="GO:0032981">
    <property type="term" value="P:mitochondrial respiratory chain complex I assembly"/>
    <property type="evidence" value="ECO:0007669"/>
    <property type="project" value="TreeGrafter"/>
</dbReference>
<dbReference type="RefSeq" id="XP_020895591.1">
    <property type="nucleotide sequence ID" value="XM_021039932.2"/>
</dbReference>
<dbReference type="EnsemblMetazoa" id="XM_021039932.2">
    <property type="protein sequence ID" value="XP_020895591.1"/>
    <property type="gene ID" value="LOC110234548"/>
</dbReference>
<feature type="compositionally biased region" description="Basic and acidic residues" evidence="2">
    <location>
        <begin position="125"/>
        <end position="137"/>
    </location>
</feature>
<name>A0A913WXD6_EXADI</name>
<feature type="region of interest" description="Disordered" evidence="2">
    <location>
        <begin position="83"/>
        <end position="180"/>
    </location>
</feature>
<dbReference type="GO" id="GO:0045271">
    <property type="term" value="C:respiratory chain complex I"/>
    <property type="evidence" value="ECO:0007669"/>
    <property type="project" value="InterPro"/>
</dbReference>
<protein>
    <recommendedName>
        <fullName evidence="5">NADH dehydrogenase [ubiquinone] 1 alpha subcomplex assembly factor 2</fullName>
    </recommendedName>
</protein>
<dbReference type="GeneID" id="110234548"/>
<evidence type="ECO:0000313" key="3">
    <source>
        <dbReference type="EnsemblMetazoa" id="XP_020895591.1"/>
    </source>
</evidence>
<feature type="compositionally biased region" description="Basic and acidic residues" evidence="2">
    <location>
        <begin position="159"/>
        <end position="168"/>
    </location>
</feature>
<evidence type="ECO:0008006" key="5">
    <source>
        <dbReference type="Google" id="ProtNLM"/>
    </source>
</evidence>
<dbReference type="InterPro" id="IPR052618">
    <property type="entry name" value="ComplexI_NDUFA12"/>
</dbReference>
<dbReference type="PANTHER" id="PTHR32470">
    <property type="entry name" value="ADH DEHYDROGENASE [UBIQUINONE] 1 ALPHA SUBCOMPLEX ASSEMBLY FACTOR 2"/>
    <property type="match status" value="1"/>
</dbReference>
<dbReference type="Pfam" id="PF05071">
    <property type="entry name" value="NDUFA12"/>
    <property type="match status" value="1"/>
</dbReference>
<evidence type="ECO:0000256" key="2">
    <source>
        <dbReference type="SAM" id="MobiDB-lite"/>
    </source>
</evidence>
<dbReference type="GO" id="GO:0005739">
    <property type="term" value="C:mitochondrion"/>
    <property type="evidence" value="ECO:0007669"/>
    <property type="project" value="TreeGrafter"/>
</dbReference>
<proteinExistence type="inferred from homology"/>
<reference evidence="3" key="1">
    <citation type="submission" date="2022-11" db="UniProtKB">
        <authorList>
            <consortium name="EnsemblMetazoa"/>
        </authorList>
    </citation>
    <scope>IDENTIFICATION</scope>
</reference>
<dbReference type="Proteomes" id="UP000887567">
    <property type="component" value="Unplaced"/>
</dbReference>
<comment type="similarity">
    <text evidence="1">Belongs to the complex I NDUFA12 subunit family.</text>
</comment>
<dbReference type="InterPro" id="IPR007763">
    <property type="entry name" value="NDUFA12"/>
</dbReference>
<keyword evidence="4" id="KW-1185">Reference proteome</keyword>
<dbReference type="OMA" id="LSVEWIC"/>
<accession>A0A913WXD6</accession>
<dbReference type="KEGG" id="epa:110234548"/>
<dbReference type="PANTHER" id="PTHR32470:SF2">
    <property type="entry name" value="NADH DEHYDROGENASE [UBIQUINONE] 1 ALPHA SUBCOMPLEX ASSEMBLY FACTOR 2"/>
    <property type="match status" value="1"/>
</dbReference>
<evidence type="ECO:0000313" key="4">
    <source>
        <dbReference type="Proteomes" id="UP000887567"/>
    </source>
</evidence>
<organism evidence="3 4">
    <name type="scientific">Exaiptasia diaphana</name>
    <name type="common">Tropical sea anemone</name>
    <name type="synonym">Aiptasia pulchella</name>
    <dbReference type="NCBI Taxonomy" id="2652724"/>
    <lineage>
        <taxon>Eukaryota</taxon>
        <taxon>Metazoa</taxon>
        <taxon>Cnidaria</taxon>
        <taxon>Anthozoa</taxon>
        <taxon>Hexacorallia</taxon>
        <taxon>Actiniaria</taxon>
        <taxon>Aiptasiidae</taxon>
        <taxon>Exaiptasia</taxon>
    </lineage>
</organism>
<dbReference type="AlphaFoldDB" id="A0A913WXD6"/>
<evidence type="ECO:0000256" key="1">
    <source>
        <dbReference type="ARBA" id="ARBA00007355"/>
    </source>
</evidence>
<sequence>MSWFRNLLNVLRPGRRIVGTDLDGNTYIEVISKRGGRSTVRREVITNLKHEQYEDGSIPVEWEAWIRGKREDPPTHDELIQKMQQREIIKQRAKNLEQEERKKMEEQQEKERTSTSPVGHASSHVYEKSELRSEPTRVGDSFHPGAWTPSQGGSGQAEKIPKTDKNDFEPEGWVPPKRDK</sequence>
<feature type="compositionally biased region" description="Basic and acidic residues" evidence="2">
    <location>
        <begin position="83"/>
        <end position="113"/>
    </location>
</feature>
<dbReference type="OrthoDB" id="10255576at2759"/>